<feature type="compositionally biased region" description="Low complexity" evidence="1">
    <location>
        <begin position="117"/>
        <end position="127"/>
    </location>
</feature>
<evidence type="ECO:0000313" key="4">
    <source>
        <dbReference type="Proteomes" id="UP001595075"/>
    </source>
</evidence>
<feature type="region of interest" description="Disordered" evidence="1">
    <location>
        <begin position="107"/>
        <end position="128"/>
    </location>
</feature>
<accession>A0ABR4CPX3</accession>
<reference evidence="3 4" key="1">
    <citation type="journal article" date="2024" name="Commun. Biol.">
        <title>Comparative genomic analysis of thermophilic fungi reveals convergent evolutionary adaptations and gene losses.</title>
        <authorList>
            <person name="Steindorff A.S."/>
            <person name="Aguilar-Pontes M.V."/>
            <person name="Robinson A.J."/>
            <person name="Andreopoulos B."/>
            <person name="LaButti K."/>
            <person name="Kuo A."/>
            <person name="Mondo S."/>
            <person name="Riley R."/>
            <person name="Otillar R."/>
            <person name="Haridas S."/>
            <person name="Lipzen A."/>
            <person name="Grimwood J."/>
            <person name="Schmutz J."/>
            <person name="Clum A."/>
            <person name="Reid I.D."/>
            <person name="Moisan M.C."/>
            <person name="Butler G."/>
            <person name="Nguyen T.T.M."/>
            <person name="Dewar K."/>
            <person name="Conant G."/>
            <person name="Drula E."/>
            <person name="Henrissat B."/>
            <person name="Hansel C."/>
            <person name="Singer S."/>
            <person name="Hutchinson M.I."/>
            <person name="de Vries R.P."/>
            <person name="Natvig D.O."/>
            <person name="Powell A.J."/>
            <person name="Tsang A."/>
            <person name="Grigoriev I.V."/>
        </authorList>
    </citation>
    <scope>NUCLEOTIDE SEQUENCE [LARGE SCALE GENOMIC DNA]</scope>
    <source>
        <strain evidence="3 4">CBS 494.80</strain>
    </source>
</reference>
<organism evidence="3 4">
    <name type="scientific">Oculimacula yallundae</name>
    <dbReference type="NCBI Taxonomy" id="86028"/>
    <lineage>
        <taxon>Eukaryota</taxon>
        <taxon>Fungi</taxon>
        <taxon>Dikarya</taxon>
        <taxon>Ascomycota</taxon>
        <taxon>Pezizomycotina</taxon>
        <taxon>Leotiomycetes</taxon>
        <taxon>Helotiales</taxon>
        <taxon>Ploettnerulaceae</taxon>
        <taxon>Oculimacula</taxon>
    </lineage>
</organism>
<keyword evidence="2" id="KW-0472">Membrane</keyword>
<proteinExistence type="predicted"/>
<feature type="transmembrane region" description="Helical" evidence="2">
    <location>
        <begin position="240"/>
        <end position="261"/>
    </location>
</feature>
<dbReference type="EMBL" id="JAZHXI010000005">
    <property type="protein sequence ID" value="KAL2071089.1"/>
    <property type="molecule type" value="Genomic_DNA"/>
</dbReference>
<keyword evidence="2" id="KW-0812">Transmembrane</keyword>
<keyword evidence="4" id="KW-1185">Reference proteome</keyword>
<protein>
    <submittedName>
        <fullName evidence="3">Uncharacterized protein</fullName>
    </submittedName>
</protein>
<keyword evidence="2" id="KW-1133">Transmembrane helix</keyword>
<name>A0ABR4CPX3_9HELO</name>
<evidence type="ECO:0000313" key="3">
    <source>
        <dbReference type="EMBL" id="KAL2071089.1"/>
    </source>
</evidence>
<gene>
    <name evidence="3" type="ORF">VTL71DRAFT_12324</name>
</gene>
<evidence type="ECO:0000256" key="1">
    <source>
        <dbReference type="SAM" id="MobiDB-lite"/>
    </source>
</evidence>
<comment type="caution">
    <text evidence="3">The sequence shown here is derived from an EMBL/GenBank/DDBJ whole genome shotgun (WGS) entry which is preliminary data.</text>
</comment>
<evidence type="ECO:0000256" key="2">
    <source>
        <dbReference type="SAM" id="Phobius"/>
    </source>
</evidence>
<sequence length="262" mass="25817">MRMSNCSGQISKHRIHLVSSSPALTSADKVLQRKLGCGSWKFVKFVEDQPPIAPVTTVISIGSSSNLAAVIILPSSPGFIIEATVALSLGGAAATINQQTISVDSSGLQLINPPPSGTKSSPSSETPALIPAAGSATTINTQAAVGGVIASIMGISPSDPIITLESSLYTVSSANAGGVVVGRQTLASGGNIVVAGSTFSIAPGGSGIVVSGSVGGGSNATVSGEAPATFTSGGSKLRHFGAGTSGTIVLGLTIVWLAMIYA</sequence>
<dbReference type="Proteomes" id="UP001595075">
    <property type="component" value="Unassembled WGS sequence"/>
</dbReference>